<dbReference type="PIRSF" id="PIRSF001439">
    <property type="entry name" value="CryM"/>
    <property type="match status" value="1"/>
</dbReference>
<dbReference type="InterPro" id="IPR036291">
    <property type="entry name" value="NAD(P)-bd_dom_sf"/>
</dbReference>
<dbReference type="GO" id="GO:0042562">
    <property type="term" value="F:hormone binding"/>
    <property type="evidence" value="ECO:0007669"/>
    <property type="project" value="TreeGrafter"/>
</dbReference>
<proteinExistence type="predicted"/>
<comment type="caution">
    <text evidence="1">The sequence shown here is derived from an EMBL/GenBank/DDBJ whole genome shotgun (WGS) entry which is preliminary data.</text>
</comment>
<dbReference type="GO" id="GO:0005737">
    <property type="term" value="C:cytoplasm"/>
    <property type="evidence" value="ECO:0007669"/>
    <property type="project" value="TreeGrafter"/>
</dbReference>
<dbReference type="Gene3D" id="3.40.50.720">
    <property type="entry name" value="NAD(P)-binding Rossmann-like Domain"/>
    <property type="match status" value="1"/>
</dbReference>
<dbReference type="AlphaFoldDB" id="A0A2U2BEN2"/>
<dbReference type="EMBL" id="QEXO01000006">
    <property type="protein sequence ID" value="PWE12474.1"/>
    <property type="molecule type" value="Genomic_DNA"/>
</dbReference>
<dbReference type="Proteomes" id="UP000245216">
    <property type="component" value="Unassembled WGS sequence"/>
</dbReference>
<organism evidence="1 2">
    <name type="scientific">Alcaligenes faecalis</name>
    <dbReference type="NCBI Taxonomy" id="511"/>
    <lineage>
        <taxon>Bacteria</taxon>
        <taxon>Pseudomonadati</taxon>
        <taxon>Pseudomonadota</taxon>
        <taxon>Betaproteobacteria</taxon>
        <taxon>Burkholderiales</taxon>
        <taxon>Alcaligenaceae</taxon>
        <taxon>Alcaligenes</taxon>
    </lineage>
</organism>
<dbReference type="STRING" id="511.UZ73_14790"/>
<name>A0A2U2BEN2_ALCFA</name>
<accession>A0A2U2BEN2</accession>
<sequence length="306" mass="32937">MTHASYTVLSSEETARALPYPELVAQLGKAMAQYAAGTIVAPTRQVLDYPKTGKMLSMPAISHDIGVHKLANVMLDNQQQGLGSIQGLVSVYDAQSGLPMLVMDAPTLSERRTAAVSMLGIQALWPQGPEHITLLGYGQQALAHCDAVMTLYPKAHVTLTGRNIDRAQAVATSLQTRFGGRVQAAAAIPEQTDVLIALTSSLTPVYHEPARLDRLLIGLGAFQADMAEFEAHTLLASRLYADDVSGARHEAGDLIQAEVDWEQVHSIHQALRTPAPRDKPFFFKSVGSAAWDLAAARCALQHLNQA</sequence>
<evidence type="ECO:0000313" key="1">
    <source>
        <dbReference type="EMBL" id="PWE12474.1"/>
    </source>
</evidence>
<dbReference type="Pfam" id="PF02423">
    <property type="entry name" value="OCD_Mu_crystall"/>
    <property type="match status" value="1"/>
</dbReference>
<reference evidence="1 2" key="1">
    <citation type="submission" date="2018-05" db="EMBL/GenBank/DDBJ databases">
        <title>Genome Sequence of an Efficient Indole-Degrading Bacterium, Alcaligenes sp.YBY.</title>
        <authorList>
            <person name="Yang B."/>
        </authorList>
    </citation>
    <scope>NUCLEOTIDE SEQUENCE [LARGE SCALE GENOMIC DNA]</scope>
    <source>
        <strain evidence="1 2">YBY</strain>
    </source>
</reference>
<dbReference type="InterPro" id="IPR023401">
    <property type="entry name" value="ODC_N"/>
</dbReference>
<dbReference type="SUPFAM" id="SSF51735">
    <property type="entry name" value="NAD(P)-binding Rossmann-fold domains"/>
    <property type="match status" value="1"/>
</dbReference>
<dbReference type="PANTHER" id="PTHR13812:SF19">
    <property type="entry name" value="KETIMINE REDUCTASE MU-CRYSTALLIN"/>
    <property type="match status" value="1"/>
</dbReference>
<dbReference type="RefSeq" id="WP_109089933.1">
    <property type="nucleotide sequence ID" value="NZ_QEXO01000006.1"/>
</dbReference>
<reference evidence="1 2" key="2">
    <citation type="submission" date="2018-05" db="EMBL/GenBank/DDBJ databases">
        <authorList>
            <person name="Lanie J.A."/>
            <person name="Ng W.-L."/>
            <person name="Kazmierczak K.M."/>
            <person name="Andrzejewski T.M."/>
            <person name="Davidsen T.M."/>
            <person name="Wayne K.J."/>
            <person name="Tettelin H."/>
            <person name="Glass J.I."/>
            <person name="Rusch D."/>
            <person name="Podicherti R."/>
            <person name="Tsui H.-C.T."/>
            <person name="Winkler M.E."/>
        </authorList>
    </citation>
    <scope>NUCLEOTIDE SEQUENCE [LARGE SCALE GENOMIC DNA]</scope>
    <source>
        <strain evidence="1 2">YBY</strain>
    </source>
</reference>
<dbReference type="InterPro" id="IPR003462">
    <property type="entry name" value="ODC_Mu_crystall"/>
</dbReference>
<dbReference type="PANTHER" id="PTHR13812">
    <property type="entry name" value="KETIMINE REDUCTASE MU-CRYSTALLIN"/>
    <property type="match status" value="1"/>
</dbReference>
<gene>
    <name evidence="1" type="ORF">DF183_19285</name>
</gene>
<evidence type="ECO:0000313" key="2">
    <source>
        <dbReference type="Proteomes" id="UP000245216"/>
    </source>
</evidence>
<protein>
    <submittedName>
        <fullName evidence="1">Delta(1)-pyrroline-2-carboxylate reductase family protein</fullName>
    </submittedName>
</protein>
<dbReference type="NCBIfam" id="NF005603">
    <property type="entry name" value="PRK07340.1"/>
    <property type="match status" value="1"/>
</dbReference>
<dbReference type="Gene3D" id="3.30.1780.10">
    <property type="entry name" value="ornithine cyclodeaminase, domain 1"/>
    <property type="match status" value="1"/>
</dbReference>